<protein>
    <recommendedName>
        <fullName evidence="4">Cuticle protein</fullName>
    </recommendedName>
</protein>
<reference evidence="2" key="2">
    <citation type="submission" date="2022-06" db="UniProtKB">
        <authorList>
            <consortium name="EnsemblMetazoa"/>
        </authorList>
    </citation>
    <scope>IDENTIFICATION</scope>
    <source>
        <strain evidence="2">p50T (Dazao)</strain>
    </source>
</reference>
<sequence length="199" mass="22366">MFTQLVILLVMLDLPDVFNSPLLRTTDTKSLKHPVILTHEPTHIQHIHILPSKYPRKKKAPNLTVIPLTHQLYVPAKFHVLPSQSNVQSSVHTSVNHIVSNNVRIPVVTQTVAHSSNITHSPSLILIPIQHNLVPVHDLTVLPLQRTVQNEKTGHYRTVEKKSEEDEEPNRYRTFYGGYGAGLFFGGHGAGHGFYSYGK</sequence>
<name>A0A8R2C5W6_BOMMO</name>
<accession>A0A8R2C5W6</accession>
<evidence type="ECO:0000313" key="2">
    <source>
        <dbReference type="EnsemblMetazoa" id="XP_012545639.1"/>
    </source>
</evidence>
<evidence type="ECO:0000256" key="1">
    <source>
        <dbReference type="SAM" id="SignalP"/>
    </source>
</evidence>
<evidence type="ECO:0008006" key="4">
    <source>
        <dbReference type="Google" id="ProtNLM"/>
    </source>
</evidence>
<organism evidence="2 3">
    <name type="scientific">Bombyx mori</name>
    <name type="common">Silk moth</name>
    <dbReference type="NCBI Taxonomy" id="7091"/>
    <lineage>
        <taxon>Eukaryota</taxon>
        <taxon>Metazoa</taxon>
        <taxon>Ecdysozoa</taxon>
        <taxon>Arthropoda</taxon>
        <taxon>Hexapoda</taxon>
        <taxon>Insecta</taxon>
        <taxon>Pterygota</taxon>
        <taxon>Neoptera</taxon>
        <taxon>Endopterygota</taxon>
        <taxon>Lepidoptera</taxon>
        <taxon>Glossata</taxon>
        <taxon>Ditrysia</taxon>
        <taxon>Bombycoidea</taxon>
        <taxon>Bombycidae</taxon>
        <taxon>Bombycinae</taxon>
        <taxon>Bombyx</taxon>
    </lineage>
</organism>
<dbReference type="EnsemblMetazoa" id="XM_012690185.3">
    <property type="protein sequence ID" value="XP_012545639.1"/>
    <property type="gene ID" value="LOC105841600"/>
</dbReference>
<keyword evidence="3" id="KW-1185">Reference proteome</keyword>
<dbReference type="Proteomes" id="UP000005204">
    <property type="component" value="Unassembled WGS sequence"/>
</dbReference>
<dbReference type="AlphaFoldDB" id="A0A8R2C5W6"/>
<feature type="signal peptide" evidence="1">
    <location>
        <begin position="1"/>
        <end position="19"/>
    </location>
</feature>
<evidence type="ECO:0000313" key="3">
    <source>
        <dbReference type="Proteomes" id="UP000005204"/>
    </source>
</evidence>
<dbReference type="OrthoDB" id="7377407at2759"/>
<proteinExistence type="predicted"/>
<keyword evidence="1" id="KW-0732">Signal</keyword>
<feature type="chain" id="PRO_5035741263" description="Cuticle protein" evidence="1">
    <location>
        <begin position="20"/>
        <end position="199"/>
    </location>
</feature>
<reference evidence="3" key="1">
    <citation type="journal article" date="2008" name="Insect Biochem. Mol. Biol.">
        <title>The genome of a lepidopteran model insect, the silkworm Bombyx mori.</title>
        <authorList>
            <consortium name="International Silkworm Genome Consortium"/>
        </authorList>
    </citation>
    <scope>NUCLEOTIDE SEQUENCE [LARGE SCALE GENOMIC DNA]</scope>
    <source>
        <strain evidence="3">p50T</strain>
    </source>
</reference>